<keyword evidence="1" id="KW-0812">Transmembrane</keyword>
<sequence>MKNSPMMICANGIEYEPLKYTDKKVDENYDVYTITAEPLPSNMRSLLPASEKHMDTYVTMMTNKNRLKYVILTLSFFAVSVILLAVSVIVGFKQTSSDASILQRLTAKPKHNTNITEIKIQQSLKHGEYKNQVYPAYVTRTPCINECWAYAAFRFRAVCDQGFCHCKGPNYDPLTCLPHVDDCNMMVNTPSVAVAKIKGKQQKLFTCKSAQLRHSKVHVLSIFGNHRAASTKVNISGSSSQPKVLVLVNYHPITWDIRVSCPVELEQIVMVSFNHLSKTRVLLADSGSMTKPIIRRLFSLTGYGQDRFGGHTPELLKNIVGQFGAIATFTGASHADNWDVNFNNLNGSDPSST</sequence>
<keyword evidence="1" id="KW-0472">Membrane</keyword>
<dbReference type="EMBL" id="JAZGQO010000010">
    <property type="protein sequence ID" value="KAK6175248.1"/>
    <property type="molecule type" value="Genomic_DNA"/>
</dbReference>
<proteinExistence type="predicted"/>
<accession>A0AAN8JGI9</accession>
<protein>
    <submittedName>
        <fullName evidence="2">Uncharacterized protein</fullName>
    </submittedName>
</protein>
<evidence type="ECO:0000313" key="2">
    <source>
        <dbReference type="EMBL" id="KAK6175248.1"/>
    </source>
</evidence>
<reference evidence="2 3" key="1">
    <citation type="submission" date="2024-01" db="EMBL/GenBank/DDBJ databases">
        <title>The genome of the rayed Mediterranean limpet Patella caerulea (Linnaeus, 1758).</title>
        <authorList>
            <person name="Anh-Thu Weber A."/>
            <person name="Halstead-Nussloch G."/>
        </authorList>
    </citation>
    <scope>NUCLEOTIDE SEQUENCE [LARGE SCALE GENOMIC DNA]</scope>
    <source>
        <strain evidence="2">AATW-2023a</strain>
        <tissue evidence="2">Whole specimen</tissue>
    </source>
</reference>
<name>A0AAN8JGI9_PATCE</name>
<dbReference type="Proteomes" id="UP001347796">
    <property type="component" value="Unassembled WGS sequence"/>
</dbReference>
<feature type="transmembrane region" description="Helical" evidence="1">
    <location>
        <begin position="69"/>
        <end position="92"/>
    </location>
</feature>
<dbReference type="AlphaFoldDB" id="A0AAN8JGI9"/>
<evidence type="ECO:0000256" key="1">
    <source>
        <dbReference type="SAM" id="Phobius"/>
    </source>
</evidence>
<evidence type="ECO:0000313" key="3">
    <source>
        <dbReference type="Proteomes" id="UP001347796"/>
    </source>
</evidence>
<comment type="caution">
    <text evidence="2">The sequence shown here is derived from an EMBL/GenBank/DDBJ whole genome shotgun (WGS) entry which is preliminary data.</text>
</comment>
<keyword evidence="1" id="KW-1133">Transmembrane helix</keyword>
<organism evidence="2 3">
    <name type="scientific">Patella caerulea</name>
    <name type="common">Rayed Mediterranean limpet</name>
    <dbReference type="NCBI Taxonomy" id="87958"/>
    <lineage>
        <taxon>Eukaryota</taxon>
        <taxon>Metazoa</taxon>
        <taxon>Spiralia</taxon>
        <taxon>Lophotrochozoa</taxon>
        <taxon>Mollusca</taxon>
        <taxon>Gastropoda</taxon>
        <taxon>Patellogastropoda</taxon>
        <taxon>Patelloidea</taxon>
        <taxon>Patellidae</taxon>
        <taxon>Patella</taxon>
    </lineage>
</organism>
<keyword evidence="3" id="KW-1185">Reference proteome</keyword>
<gene>
    <name evidence="2" type="ORF">SNE40_013752</name>
</gene>